<reference evidence="7 9" key="1">
    <citation type="journal article" date="2016" name="PLoS ONE">
        <title>Sequence Assembly of Yarrowia lipolytica Strain W29/CLIB89 Shows Transposable Element Diversity.</title>
        <authorList>
            <person name="Magnan C."/>
            <person name="Yu J."/>
            <person name="Chang I."/>
            <person name="Jahn E."/>
            <person name="Kanomata Y."/>
            <person name="Wu J."/>
            <person name="Zeller M."/>
            <person name="Oakes M."/>
            <person name="Baldi P."/>
            <person name="Sandmeyer S."/>
        </authorList>
    </citation>
    <scope>NUCLEOTIDE SEQUENCE [LARGE SCALE GENOMIC DNA]</scope>
    <source>
        <strain evidence="7">CLIB89</strain>
        <strain evidence="9">CLIB89(W29)</strain>
    </source>
</reference>
<dbReference type="Gene3D" id="2.60.120.620">
    <property type="entry name" value="q2cbj1_9rhob like domain"/>
    <property type="match status" value="1"/>
</dbReference>
<dbReference type="Proteomes" id="UP000182444">
    <property type="component" value="Chromosome 1F"/>
</dbReference>
<name>A0A1H6PNQ9_YARLL</name>
<dbReference type="EMBL" id="KZ858960">
    <property type="protein sequence ID" value="RDW27661.1"/>
    <property type="molecule type" value="Genomic_DNA"/>
</dbReference>
<dbReference type="GO" id="GO:0005783">
    <property type="term" value="C:endoplasmic reticulum"/>
    <property type="evidence" value="ECO:0007669"/>
    <property type="project" value="TreeGrafter"/>
</dbReference>
<dbReference type="Proteomes" id="UP000256601">
    <property type="component" value="Unassembled WGS sequence"/>
</dbReference>
<dbReference type="InterPro" id="IPR044862">
    <property type="entry name" value="Pro_4_hyd_alph_FE2OG_OXY"/>
</dbReference>
<dbReference type="GeneID" id="2908740"/>
<dbReference type="GO" id="GO:0031418">
    <property type="term" value="F:L-ascorbic acid binding"/>
    <property type="evidence" value="ECO:0007669"/>
    <property type="project" value="InterPro"/>
</dbReference>
<dbReference type="GO" id="GO:0004656">
    <property type="term" value="F:procollagen-proline 4-dioxygenase activity"/>
    <property type="evidence" value="ECO:0007669"/>
    <property type="project" value="TreeGrafter"/>
</dbReference>
<organism evidence="7 9">
    <name type="scientific">Yarrowia lipolytica</name>
    <name type="common">Candida lipolytica</name>
    <dbReference type="NCBI Taxonomy" id="4952"/>
    <lineage>
        <taxon>Eukaryota</taxon>
        <taxon>Fungi</taxon>
        <taxon>Dikarya</taxon>
        <taxon>Ascomycota</taxon>
        <taxon>Saccharomycotina</taxon>
        <taxon>Dipodascomycetes</taxon>
        <taxon>Dipodascales</taxon>
        <taxon>Dipodascales incertae sedis</taxon>
        <taxon>Yarrowia</taxon>
    </lineage>
</organism>
<comment type="cofactor">
    <cofactor evidence="1">
        <name>L-ascorbate</name>
        <dbReference type="ChEBI" id="CHEBI:38290"/>
    </cofactor>
</comment>
<proteinExistence type="predicted"/>
<evidence type="ECO:0000256" key="5">
    <source>
        <dbReference type="ARBA" id="ARBA00023004"/>
    </source>
</evidence>
<dbReference type="Pfam" id="PF13640">
    <property type="entry name" value="2OG-FeII_Oxy_3"/>
    <property type="match status" value="1"/>
</dbReference>
<dbReference type="eggNOG" id="ENOG502QR14">
    <property type="taxonomic scope" value="Eukaryota"/>
</dbReference>
<protein>
    <recommendedName>
        <fullName evidence="6">Fe2OG dioxygenase domain-containing protein</fullName>
    </recommendedName>
</protein>
<evidence type="ECO:0000313" key="10">
    <source>
        <dbReference type="Proteomes" id="UP000256601"/>
    </source>
</evidence>
<dbReference type="AlphaFoldDB" id="A0A1H6PNQ9"/>
<dbReference type="KEGG" id="yli:2908740"/>
<evidence type="ECO:0000256" key="3">
    <source>
        <dbReference type="ARBA" id="ARBA00022964"/>
    </source>
</evidence>
<evidence type="ECO:0000313" key="8">
    <source>
        <dbReference type="EMBL" id="RDW27661.1"/>
    </source>
</evidence>
<dbReference type="PROSITE" id="PS51471">
    <property type="entry name" value="FE2OG_OXY"/>
    <property type="match status" value="1"/>
</dbReference>
<evidence type="ECO:0000313" key="7">
    <source>
        <dbReference type="EMBL" id="AOW07627.1"/>
    </source>
</evidence>
<feature type="domain" description="Fe2OG dioxygenase" evidence="6">
    <location>
        <begin position="129"/>
        <end position="232"/>
    </location>
</feature>
<dbReference type="OrthoDB" id="69177at2759"/>
<dbReference type="InterPro" id="IPR045054">
    <property type="entry name" value="P4HA-like"/>
</dbReference>
<keyword evidence="5" id="KW-0408">Iron</keyword>
<sequence>MAKRTAKPTAKSAKITAFPWPKSLLDNDPSKSYKVHTETILKDQIYVIHGFLPAKVCNDLVQTIVKTDADDTHTFKMETTPLTKRKDYAARVNDRGAVEDTGICNYLWHQLEPIIESDPELSEFKSAFGLNPNIRMYRYTPGQFFDQHYDEAVRCKVGSTVCTTRWTLLLYLSECQGGQTMFYEDGGKSYEVQPTNGSVLLHKHGEDCLLHEGREVTAGEKWILRSDIAWKN</sequence>
<dbReference type="VEuPathDB" id="FungiDB:YALI1_F31416g"/>
<dbReference type="InterPro" id="IPR005123">
    <property type="entry name" value="Oxoglu/Fe-dep_dioxygenase_dom"/>
</dbReference>
<reference evidence="8 10" key="2">
    <citation type="submission" date="2018-07" db="EMBL/GenBank/DDBJ databases">
        <title>Draft Genome Assemblies for Five Robust Yarrowia lipolytica Strains Exhibiting High Lipid Production and Pentose Sugar Utilization and Sugar Alcohol Secretion from Undetoxified Lignocellulosic Biomass Hydrolysates.</title>
        <authorList>
            <consortium name="DOE Joint Genome Institute"/>
            <person name="Walker C."/>
            <person name="Ryu S."/>
            <person name="Na H."/>
            <person name="Zane M."/>
            <person name="LaButti K."/>
            <person name="Lipzen A."/>
            <person name="Haridas S."/>
            <person name="Barry K."/>
            <person name="Grigoriev I.V."/>
            <person name="Quarterman J."/>
            <person name="Slininger P."/>
            <person name="Dien B."/>
            <person name="Trinh C.T."/>
        </authorList>
    </citation>
    <scope>NUCLEOTIDE SEQUENCE [LARGE SCALE GENOMIC DNA]</scope>
    <source>
        <strain evidence="8 10">YB392</strain>
    </source>
</reference>
<keyword evidence="2" id="KW-0479">Metal-binding</keyword>
<gene>
    <name evidence="8" type="ORF">B0I71DRAFT_16626</name>
    <name evidence="7" type="ORF">YALI1_F31416g</name>
</gene>
<dbReference type="SMART" id="SM00702">
    <property type="entry name" value="P4Hc"/>
    <property type="match status" value="1"/>
</dbReference>
<dbReference type="PANTHER" id="PTHR10869">
    <property type="entry name" value="PROLYL 4-HYDROXYLASE ALPHA SUBUNIT"/>
    <property type="match status" value="1"/>
</dbReference>
<evidence type="ECO:0000313" key="9">
    <source>
        <dbReference type="Proteomes" id="UP000182444"/>
    </source>
</evidence>
<evidence type="ECO:0000256" key="1">
    <source>
        <dbReference type="ARBA" id="ARBA00001961"/>
    </source>
</evidence>
<dbReference type="EMBL" id="CP017558">
    <property type="protein sequence ID" value="AOW07627.1"/>
    <property type="molecule type" value="Genomic_DNA"/>
</dbReference>
<dbReference type="RefSeq" id="XP_505810.1">
    <property type="nucleotide sequence ID" value="XM_505810.1"/>
</dbReference>
<dbReference type="InterPro" id="IPR006620">
    <property type="entry name" value="Pro_4_hyd_alph"/>
</dbReference>
<evidence type="ECO:0000256" key="4">
    <source>
        <dbReference type="ARBA" id="ARBA00023002"/>
    </source>
</evidence>
<accession>A0A1H6PNQ9</accession>
<keyword evidence="4" id="KW-0560">Oxidoreductase</keyword>
<dbReference type="VEuPathDB" id="FungiDB:YALI0_F23969g"/>
<dbReference type="OMA" id="QFFGQHY"/>
<evidence type="ECO:0000259" key="6">
    <source>
        <dbReference type="PROSITE" id="PS51471"/>
    </source>
</evidence>
<keyword evidence="3" id="KW-0223">Dioxygenase</keyword>
<evidence type="ECO:0000256" key="2">
    <source>
        <dbReference type="ARBA" id="ARBA00022723"/>
    </source>
</evidence>
<dbReference type="PANTHER" id="PTHR10869:SF236">
    <property type="entry name" value="PROLYL 4-HYDROXYLASE ALPHA SUBUNIT DOMAIN-CONTAINING PROTEIN"/>
    <property type="match status" value="1"/>
</dbReference>
<dbReference type="GO" id="GO:0005506">
    <property type="term" value="F:iron ion binding"/>
    <property type="evidence" value="ECO:0007669"/>
    <property type="project" value="InterPro"/>
</dbReference>